<reference evidence="2 3" key="1">
    <citation type="submission" date="2017-02" db="EMBL/GenBank/DDBJ databases">
        <title>The new phylogeny of genus Mycobacterium.</title>
        <authorList>
            <person name="Tortoli E."/>
            <person name="Trovato A."/>
            <person name="Cirillo D.M."/>
        </authorList>
    </citation>
    <scope>NUCLEOTIDE SEQUENCE [LARGE SCALE GENOMIC DNA]</scope>
    <source>
        <strain evidence="2 3">DSM 44049</strain>
    </source>
</reference>
<gene>
    <name evidence="2" type="ORF">BST27_26040</name>
</gene>
<dbReference type="Gene3D" id="1.10.287.850">
    <property type="entry name" value="HP0062-like domain"/>
    <property type="match status" value="1"/>
</dbReference>
<dbReference type="SUPFAM" id="SSF140459">
    <property type="entry name" value="PE/PPE dimer-like"/>
    <property type="match status" value="1"/>
</dbReference>
<dbReference type="EMBL" id="MVHT01000103">
    <property type="protein sequence ID" value="ORA96022.1"/>
    <property type="molecule type" value="Genomic_DNA"/>
</dbReference>
<keyword evidence="3" id="KW-1185">Reference proteome</keyword>
<dbReference type="Proteomes" id="UP000192739">
    <property type="component" value="Unassembled WGS sequence"/>
</dbReference>
<sequence length="174" mass="18642">MSHVIVAPHMMMTAAEDLKIIGSDLSTAHAAAAMRTVAVAPAAADEVSTGIAHLFSYYAQGYHALAEKAAAFQAQFVRSLDAARGAYLTAEEANASLLQVGPAAVVHEPSIDVPPPTPSLIRSPVEALFDMWRNTIESLFLQQMVGRYNLFLTLVSNVLKTMSDTMGSIVQNLR</sequence>
<feature type="domain" description="PE" evidence="1">
    <location>
        <begin position="4"/>
        <end position="94"/>
    </location>
</feature>
<protein>
    <recommendedName>
        <fullName evidence="1">PE domain-containing protein</fullName>
    </recommendedName>
</protein>
<dbReference type="STRING" id="28445.BHQ20_29170"/>
<dbReference type="Pfam" id="PF00934">
    <property type="entry name" value="PE"/>
    <property type="match status" value="1"/>
</dbReference>
<dbReference type="InterPro" id="IPR000084">
    <property type="entry name" value="PE-PGRS_N"/>
</dbReference>
<proteinExistence type="predicted"/>
<dbReference type="Gene3D" id="1.20.58.90">
    <property type="match status" value="1"/>
</dbReference>
<organism evidence="2 3">
    <name type="scientific">Mycobacterium intermedium</name>
    <dbReference type="NCBI Taxonomy" id="28445"/>
    <lineage>
        <taxon>Bacteria</taxon>
        <taxon>Bacillati</taxon>
        <taxon>Actinomycetota</taxon>
        <taxon>Actinomycetes</taxon>
        <taxon>Mycobacteriales</taxon>
        <taxon>Mycobacteriaceae</taxon>
        <taxon>Mycobacterium</taxon>
        <taxon>Mycobacterium simiae complex</taxon>
    </lineage>
</organism>
<dbReference type="AlphaFoldDB" id="A0A1E3S288"/>
<dbReference type="OrthoDB" id="4764589at2"/>
<evidence type="ECO:0000259" key="1">
    <source>
        <dbReference type="Pfam" id="PF00934"/>
    </source>
</evidence>
<dbReference type="InterPro" id="IPR038332">
    <property type="entry name" value="PPE_sf"/>
</dbReference>
<accession>A0A1E3S288</accession>
<dbReference type="RefSeq" id="WP_069422618.1">
    <property type="nucleotide sequence ID" value="NZ_CBCRZH010000160.1"/>
</dbReference>
<evidence type="ECO:0000313" key="2">
    <source>
        <dbReference type="EMBL" id="ORA96022.1"/>
    </source>
</evidence>
<evidence type="ECO:0000313" key="3">
    <source>
        <dbReference type="Proteomes" id="UP000192739"/>
    </source>
</evidence>
<comment type="caution">
    <text evidence="2">The sequence shown here is derived from an EMBL/GenBank/DDBJ whole genome shotgun (WGS) entry which is preliminary data.</text>
</comment>
<name>A0A1E3S288_MYCIE</name>